<comment type="function">
    <text evidence="9">May be a proton symporter involved in the uptake of osmolytes such as proline and glycine betaine.</text>
</comment>
<dbReference type="CDD" id="cd17369">
    <property type="entry name" value="MFS_ShiA_like"/>
    <property type="match status" value="1"/>
</dbReference>
<dbReference type="PANTHER" id="PTHR43045:SF1">
    <property type="entry name" value="SHIKIMATE TRANSPORTER"/>
    <property type="match status" value="1"/>
</dbReference>
<evidence type="ECO:0000256" key="2">
    <source>
        <dbReference type="ARBA" id="ARBA00008240"/>
    </source>
</evidence>
<dbReference type="InterPro" id="IPR011701">
    <property type="entry name" value="MFS"/>
</dbReference>
<feature type="transmembrane region" description="Helical" evidence="11">
    <location>
        <begin position="404"/>
        <end position="424"/>
    </location>
</feature>
<keyword evidence="3" id="KW-0813">Transport</keyword>
<evidence type="ECO:0000256" key="11">
    <source>
        <dbReference type="SAM" id="Phobius"/>
    </source>
</evidence>
<dbReference type="FunFam" id="1.20.1250.20:FF:000001">
    <property type="entry name" value="Dicarboxylate MFS transporter"/>
    <property type="match status" value="1"/>
</dbReference>
<dbReference type="PROSITE" id="PS50850">
    <property type="entry name" value="MFS"/>
    <property type="match status" value="1"/>
</dbReference>
<feature type="transmembrane region" description="Helical" evidence="11">
    <location>
        <begin position="158"/>
        <end position="180"/>
    </location>
</feature>
<keyword evidence="4" id="KW-1003">Cell membrane</keyword>
<feature type="transmembrane region" description="Helical" evidence="11">
    <location>
        <begin position="57"/>
        <end position="81"/>
    </location>
</feature>
<comment type="similarity">
    <text evidence="2">Belongs to the major facilitator superfamily. Metabolite:H+ Symporter (MHS) family (TC 2.A.1.6) family.</text>
</comment>
<proteinExistence type="inferred from homology"/>
<dbReference type="SUPFAM" id="SSF103473">
    <property type="entry name" value="MFS general substrate transporter"/>
    <property type="match status" value="1"/>
</dbReference>
<dbReference type="RefSeq" id="WP_098699493.1">
    <property type="nucleotide sequence ID" value="NZ_CAACYE020000001.1"/>
</dbReference>
<evidence type="ECO:0000313" key="13">
    <source>
        <dbReference type="EMBL" id="VFA83356.1"/>
    </source>
</evidence>
<dbReference type="GO" id="GO:0015293">
    <property type="term" value="F:symporter activity"/>
    <property type="evidence" value="ECO:0007669"/>
    <property type="project" value="UniProtKB-KW"/>
</dbReference>
<comment type="subcellular location">
    <subcellularLocation>
        <location evidence="1">Cell membrane</location>
        <topology evidence="1">Multi-pass membrane protein</topology>
    </subcellularLocation>
</comment>
<feature type="transmembrane region" description="Helical" evidence="11">
    <location>
        <begin position="337"/>
        <end position="355"/>
    </location>
</feature>
<gene>
    <name evidence="13" type="primary">yhjE_3</name>
    <name evidence="13" type="ORF">NCTC1935_01178</name>
</gene>
<dbReference type="GO" id="GO:0005886">
    <property type="term" value="C:plasma membrane"/>
    <property type="evidence" value="ECO:0007669"/>
    <property type="project" value="UniProtKB-SubCell"/>
</dbReference>
<keyword evidence="7 11" id="KW-1133">Transmembrane helix</keyword>
<keyword evidence="8 11" id="KW-0472">Membrane</keyword>
<dbReference type="Pfam" id="PF07690">
    <property type="entry name" value="MFS_1"/>
    <property type="match status" value="1"/>
</dbReference>
<evidence type="ECO:0000256" key="1">
    <source>
        <dbReference type="ARBA" id="ARBA00004651"/>
    </source>
</evidence>
<dbReference type="AlphaFoldDB" id="A0A449HCT0"/>
<feature type="transmembrane region" description="Helical" evidence="11">
    <location>
        <begin position="312"/>
        <end position="331"/>
    </location>
</feature>
<evidence type="ECO:0000256" key="3">
    <source>
        <dbReference type="ARBA" id="ARBA00022448"/>
    </source>
</evidence>
<dbReference type="InterPro" id="IPR036259">
    <property type="entry name" value="MFS_trans_sf"/>
</dbReference>
<feature type="domain" description="Major facilitator superfamily (MFS) profile" evidence="12">
    <location>
        <begin position="20"/>
        <end position="429"/>
    </location>
</feature>
<evidence type="ECO:0000256" key="5">
    <source>
        <dbReference type="ARBA" id="ARBA00022692"/>
    </source>
</evidence>
<dbReference type="InterPro" id="IPR020846">
    <property type="entry name" value="MFS_dom"/>
</dbReference>
<evidence type="ECO:0000259" key="12">
    <source>
        <dbReference type="PROSITE" id="PS50850"/>
    </source>
</evidence>
<feature type="transmembrane region" description="Helical" evidence="11">
    <location>
        <begin position="376"/>
        <end position="398"/>
    </location>
</feature>
<name>A0A449HCT0_NOCFR</name>
<feature type="transmembrane region" description="Helical" evidence="11">
    <location>
        <begin position="93"/>
        <end position="111"/>
    </location>
</feature>
<accession>A0A449HCT0</accession>
<dbReference type="PANTHER" id="PTHR43045">
    <property type="entry name" value="SHIKIMATE TRANSPORTER"/>
    <property type="match status" value="1"/>
</dbReference>
<keyword evidence="5 11" id="KW-0812">Transmembrane</keyword>
<protein>
    <recommendedName>
        <fullName evidence="10">Putative proline/betaine transporter</fullName>
    </recommendedName>
</protein>
<dbReference type="EMBL" id="CAACYE010000005">
    <property type="protein sequence ID" value="VFA83356.1"/>
    <property type="molecule type" value="Genomic_DNA"/>
</dbReference>
<feature type="transmembrane region" description="Helical" evidence="11">
    <location>
        <begin position="192"/>
        <end position="215"/>
    </location>
</feature>
<keyword evidence="6" id="KW-0769">Symport</keyword>
<evidence type="ECO:0000256" key="4">
    <source>
        <dbReference type="ARBA" id="ARBA00022475"/>
    </source>
</evidence>
<organism evidence="13">
    <name type="scientific">Nocardia farcinica</name>
    <dbReference type="NCBI Taxonomy" id="37329"/>
    <lineage>
        <taxon>Bacteria</taxon>
        <taxon>Bacillati</taxon>
        <taxon>Actinomycetota</taxon>
        <taxon>Actinomycetes</taxon>
        <taxon>Mycobacteriales</taxon>
        <taxon>Nocardiaceae</taxon>
        <taxon>Nocardia</taxon>
    </lineage>
</organism>
<evidence type="ECO:0000256" key="7">
    <source>
        <dbReference type="ARBA" id="ARBA00022989"/>
    </source>
</evidence>
<evidence type="ECO:0000256" key="6">
    <source>
        <dbReference type="ARBA" id="ARBA00022847"/>
    </source>
</evidence>
<feature type="transmembrane region" description="Helical" evidence="11">
    <location>
        <begin position="246"/>
        <end position="262"/>
    </location>
</feature>
<dbReference type="Gene3D" id="1.20.1250.20">
    <property type="entry name" value="MFS general substrate transporter like domains"/>
    <property type="match status" value="2"/>
</dbReference>
<evidence type="ECO:0000256" key="8">
    <source>
        <dbReference type="ARBA" id="ARBA00023136"/>
    </source>
</evidence>
<evidence type="ECO:0000256" key="10">
    <source>
        <dbReference type="ARBA" id="ARBA00039918"/>
    </source>
</evidence>
<feature type="transmembrane region" description="Helical" evidence="11">
    <location>
        <begin position="117"/>
        <end position="137"/>
    </location>
</feature>
<sequence length="449" mass="47746">MQVELSAPPATVDRPALRRVAGSVLVGTTIEWYDFQIYGASAAVVFAPLFFSGVEPWLATILSFATFAVGFVARPLGGIVMGHFGDRIGRKKMLVVALLLMGAATFAVGLLPTSQQIGMWAPVLLVVLRLIQGFGVGGEWGGAVLTAVEYAPKNRRGFYGSMPQVGVPAGLLLATGVMFGTRAVTGDQFLVWGWRIPFLLSIVLVALGLYIRVALAETPSFTRVKQTGAEVEVPLADAFRTYPRQIVLAAGSMISTGAYFYILNTYSLTYADQFDLLSGNLMLVAVMVSAAVAVIFIPVFGQISERYGRRRILMVGIGGMGVWIFAAFAAIDTGNFALTTGALAVGALMLSISYGPQATFIAELFDARVRYSASSISFQIGVLLGGAIAPMVAATLVAKTGTSFTVALYIAVLSAISLASVYFVRDSDLRRGSTDMFIDDDGVYRPVAQ</sequence>
<reference evidence="13" key="1">
    <citation type="submission" date="2019-02" db="EMBL/GenBank/DDBJ databases">
        <authorList>
            <consortium name="Pathogen Informatics"/>
        </authorList>
    </citation>
    <scope>NUCLEOTIDE SEQUENCE</scope>
    <source>
        <strain evidence="13">3012STDY6733949</strain>
    </source>
</reference>
<feature type="transmembrane region" description="Helical" evidence="11">
    <location>
        <begin position="282"/>
        <end position="300"/>
    </location>
</feature>
<evidence type="ECO:0000256" key="9">
    <source>
        <dbReference type="ARBA" id="ARBA00037295"/>
    </source>
</evidence>